<organism evidence="2 3">
    <name type="scientific">Calycina marina</name>
    <dbReference type="NCBI Taxonomy" id="1763456"/>
    <lineage>
        <taxon>Eukaryota</taxon>
        <taxon>Fungi</taxon>
        <taxon>Dikarya</taxon>
        <taxon>Ascomycota</taxon>
        <taxon>Pezizomycotina</taxon>
        <taxon>Leotiomycetes</taxon>
        <taxon>Helotiales</taxon>
        <taxon>Pezizellaceae</taxon>
        <taxon>Calycina</taxon>
    </lineage>
</organism>
<dbReference type="Proteomes" id="UP000887226">
    <property type="component" value="Unassembled WGS sequence"/>
</dbReference>
<proteinExistence type="predicted"/>
<dbReference type="SUPFAM" id="SSF55729">
    <property type="entry name" value="Acyl-CoA N-acyltransferases (Nat)"/>
    <property type="match status" value="1"/>
</dbReference>
<gene>
    <name evidence="2" type="ORF">BJ878DRAFT_485940</name>
</gene>
<dbReference type="InterPro" id="IPR052523">
    <property type="entry name" value="Trichothecene_AcTrans"/>
</dbReference>
<evidence type="ECO:0000313" key="2">
    <source>
        <dbReference type="EMBL" id="KAG9248907.1"/>
    </source>
</evidence>
<evidence type="ECO:0000259" key="1">
    <source>
        <dbReference type="Pfam" id="PF13673"/>
    </source>
</evidence>
<dbReference type="InterPro" id="IPR000182">
    <property type="entry name" value="GNAT_dom"/>
</dbReference>
<comment type="caution">
    <text evidence="2">The sequence shown here is derived from an EMBL/GenBank/DDBJ whole genome shotgun (WGS) entry which is preliminary data.</text>
</comment>
<dbReference type="AlphaFoldDB" id="A0A9P8CJE3"/>
<dbReference type="PANTHER" id="PTHR42791:SF1">
    <property type="entry name" value="N-ACETYLTRANSFERASE DOMAIN-CONTAINING PROTEIN"/>
    <property type="match status" value="1"/>
</dbReference>
<dbReference type="Pfam" id="PF13673">
    <property type="entry name" value="Acetyltransf_10"/>
    <property type="match status" value="1"/>
</dbReference>
<dbReference type="PANTHER" id="PTHR42791">
    <property type="entry name" value="GNAT FAMILY ACETYLTRANSFERASE"/>
    <property type="match status" value="1"/>
</dbReference>
<dbReference type="OrthoDB" id="2115692at2759"/>
<dbReference type="Gene3D" id="3.40.630.30">
    <property type="match status" value="1"/>
</dbReference>
<keyword evidence="3" id="KW-1185">Reference proteome</keyword>
<sequence length="174" mass="19203">MIAYSNLVLDPALAKDLKKKWGTDVTVESAEKLKGRDPVGLNDPLAEKMSADVRGCHHSILGDRRHVCMSSEPHISLRSLMNLAKEFLELSLLCTLPAHRGAGLASQRLAWATKLADNAKLHIWLEASPMSVSLYKRFDFVIVGEVESDLSIESSTEDGTYVHTCMLREPGKSD</sequence>
<accession>A0A9P8CJE3</accession>
<feature type="domain" description="N-acetyltransferase" evidence="1">
    <location>
        <begin position="89"/>
        <end position="145"/>
    </location>
</feature>
<name>A0A9P8CJE3_9HELO</name>
<protein>
    <recommendedName>
        <fullName evidence="1">N-acetyltransferase domain-containing protein</fullName>
    </recommendedName>
</protein>
<reference evidence="2" key="1">
    <citation type="journal article" date="2021" name="IMA Fungus">
        <title>Genomic characterization of three marine fungi, including Emericellopsis atlantica sp. nov. with signatures of a generalist lifestyle and marine biomass degradation.</title>
        <authorList>
            <person name="Hagestad O.C."/>
            <person name="Hou L."/>
            <person name="Andersen J.H."/>
            <person name="Hansen E.H."/>
            <person name="Altermark B."/>
            <person name="Li C."/>
            <person name="Kuhnert E."/>
            <person name="Cox R.J."/>
            <person name="Crous P.W."/>
            <person name="Spatafora J.W."/>
            <person name="Lail K."/>
            <person name="Amirebrahimi M."/>
            <person name="Lipzen A."/>
            <person name="Pangilinan J."/>
            <person name="Andreopoulos W."/>
            <person name="Hayes R.D."/>
            <person name="Ng V."/>
            <person name="Grigoriev I.V."/>
            <person name="Jackson S.A."/>
            <person name="Sutton T.D.S."/>
            <person name="Dobson A.D.W."/>
            <person name="Rama T."/>
        </authorList>
    </citation>
    <scope>NUCLEOTIDE SEQUENCE</scope>
    <source>
        <strain evidence="2">TRa3180A</strain>
    </source>
</reference>
<evidence type="ECO:0000313" key="3">
    <source>
        <dbReference type="Proteomes" id="UP000887226"/>
    </source>
</evidence>
<dbReference type="InterPro" id="IPR016181">
    <property type="entry name" value="Acyl_CoA_acyltransferase"/>
</dbReference>
<dbReference type="EMBL" id="MU253741">
    <property type="protein sequence ID" value="KAG9248907.1"/>
    <property type="molecule type" value="Genomic_DNA"/>
</dbReference>